<keyword evidence="6" id="KW-1185">Reference proteome</keyword>
<reference evidence="5 6" key="1">
    <citation type="submission" date="2019-07" db="EMBL/GenBank/DDBJ databases">
        <title>Complete Genome Sequence of Leptotrichia hofstadii Strain JCM16775.</title>
        <authorList>
            <person name="Watanabe S."/>
            <person name="Cui L."/>
        </authorList>
    </citation>
    <scope>NUCLEOTIDE SEQUENCE [LARGE SCALE GENOMIC DNA]</scope>
    <source>
        <strain evidence="5 6">JCM16775</strain>
    </source>
</reference>
<feature type="site" description="Important for autoinhibition of adenylyltransferase activity" evidence="3">
    <location>
        <position position="49"/>
    </location>
</feature>
<dbReference type="SUPFAM" id="SSF140931">
    <property type="entry name" value="Fic-like"/>
    <property type="match status" value="1"/>
</dbReference>
<dbReference type="EMBL" id="AP019823">
    <property type="protein sequence ID" value="BBM38749.1"/>
    <property type="molecule type" value="Genomic_DNA"/>
</dbReference>
<evidence type="ECO:0000256" key="1">
    <source>
        <dbReference type="PIRSR" id="PIRSR640198-1"/>
    </source>
</evidence>
<name>A0A510JHH1_9FUSO</name>
<feature type="active site" evidence="1">
    <location>
        <position position="178"/>
    </location>
</feature>
<dbReference type="Pfam" id="PF02661">
    <property type="entry name" value="Fic"/>
    <property type="match status" value="1"/>
</dbReference>
<dbReference type="InterPro" id="IPR040198">
    <property type="entry name" value="Fido_containing"/>
</dbReference>
<feature type="binding site" evidence="2">
    <location>
        <begin position="182"/>
        <end position="189"/>
    </location>
    <ligand>
        <name>ATP</name>
        <dbReference type="ChEBI" id="CHEBI:30616"/>
    </ligand>
</feature>
<evidence type="ECO:0000313" key="6">
    <source>
        <dbReference type="Proteomes" id="UP000321892"/>
    </source>
</evidence>
<dbReference type="Proteomes" id="UP000321892">
    <property type="component" value="Chromosome"/>
</dbReference>
<dbReference type="RefSeq" id="WP_026746177.1">
    <property type="nucleotide sequence ID" value="NZ_AP019823.1"/>
</dbReference>
<dbReference type="InterPro" id="IPR036597">
    <property type="entry name" value="Fido-like_dom_sf"/>
</dbReference>
<proteinExistence type="predicted"/>
<dbReference type="PANTHER" id="PTHR13504:SF38">
    <property type="entry name" value="FIDO DOMAIN-CONTAINING PROTEIN"/>
    <property type="match status" value="1"/>
</dbReference>
<sequence length="255" mass="29889">MKIKKYEINFEEIDKKLNKYKEPKLNEHLLKQLRKDLIIKWTYNSNAIEGSTFTLMETKVLLEDGITVGGKTMREHLEIIGHAEAIYYLEEIIKDDTELSEKEIRNIHSLITKGIENINPGQYRTVPVYISGADHIPPQPYMILPEMEKLMLWYRNEANELHPIERATILHGEFVKIHPFLDGNGRTSRLLLNFELMKNGYPPIIIEKSERAIYFESLEKGSLTGDWSDFIQFVAKKCEERIDFINSFKEKETKL</sequence>
<dbReference type="InterPro" id="IPR003812">
    <property type="entry name" value="Fido"/>
</dbReference>
<dbReference type="OrthoDB" id="9813719at2"/>
<dbReference type="KEGG" id="lhf:JCM16775_1458"/>
<dbReference type="PROSITE" id="PS51459">
    <property type="entry name" value="FIDO"/>
    <property type="match status" value="1"/>
</dbReference>
<keyword evidence="2" id="KW-0547">Nucleotide-binding</keyword>
<dbReference type="PANTHER" id="PTHR13504">
    <property type="entry name" value="FIDO DOMAIN-CONTAINING PROTEIN DDB_G0283145"/>
    <property type="match status" value="1"/>
</dbReference>
<evidence type="ECO:0000256" key="2">
    <source>
        <dbReference type="PIRSR" id="PIRSR640198-2"/>
    </source>
</evidence>
<protein>
    <submittedName>
        <fullName evidence="5">Fic family protein</fullName>
    </submittedName>
</protein>
<feature type="domain" description="Fido" evidence="4">
    <location>
        <begin position="99"/>
        <end position="236"/>
    </location>
</feature>
<evidence type="ECO:0000259" key="4">
    <source>
        <dbReference type="PROSITE" id="PS51459"/>
    </source>
</evidence>
<gene>
    <name evidence="5" type="ORF">JCM16775_1458</name>
</gene>
<dbReference type="GO" id="GO:0005524">
    <property type="term" value="F:ATP binding"/>
    <property type="evidence" value="ECO:0007669"/>
    <property type="project" value="UniProtKB-KW"/>
</dbReference>
<evidence type="ECO:0000256" key="3">
    <source>
        <dbReference type="PIRSR" id="PIRSR640198-3"/>
    </source>
</evidence>
<evidence type="ECO:0000313" key="5">
    <source>
        <dbReference type="EMBL" id="BBM38749.1"/>
    </source>
</evidence>
<accession>A0A510JHH1</accession>
<keyword evidence="2" id="KW-0067">ATP-binding</keyword>
<dbReference type="Gene3D" id="1.10.3290.10">
    <property type="entry name" value="Fido-like domain"/>
    <property type="match status" value="1"/>
</dbReference>
<organism evidence="5 6">
    <name type="scientific">Leptotrichia hofstadii</name>
    <dbReference type="NCBI Taxonomy" id="157688"/>
    <lineage>
        <taxon>Bacteria</taxon>
        <taxon>Fusobacteriati</taxon>
        <taxon>Fusobacteriota</taxon>
        <taxon>Fusobacteriia</taxon>
        <taxon>Fusobacteriales</taxon>
        <taxon>Leptotrichiaceae</taxon>
        <taxon>Leptotrichia</taxon>
    </lineage>
</organism>
<dbReference type="AlphaFoldDB" id="A0A510JHH1"/>